<gene>
    <name evidence="1" type="ORF">COV86_02895</name>
</gene>
<protein>
    <submittedName>
        <fullName evidence="1">Uncharacterized protein</fullName>
    </submittedName>
</protein>
<reference evidence="1 2" key="1">
    <citation type="submission" date="2017-09" db="EMBL/GenBank/DDBJ databases">
        <title>Depth-based differentiation of microbial function through sediment-hosted aquifers and enrichment of novel symbionts in the deep terrestrial subsurface.</title>
        <authorList>
            <person name="Probst A.J."/>
            <person name="Ladd B."/>
            <person name="Jarett J.K."/>
            <person name="Geller-Mcgrath D.E."/>
            <person name="Sieber C.M."/>
            <person name="Emerson J.B."/>
            <person name="Anantharaman K."/>
            <person name="Thomas B.C."/>
            <person name="Malmstrom R."/>
            <person name="Stieglmeier M."/>
            <person name="Klingl A."/>
            <person name="Woyke T."/>
            <person name="Ryan C.M."/>
            <person name="Banfield J.F."/>
        </authorList>
    </citation>
    <scope>NUCLEOTIDE SEQUENCE [LARGE SCALE GENOMIC DNA]</scope>
    <source>
        <strain evidence="1">CG11_big_fil_rev_8_21_14_0_20_35_14</strain>
    </source>
</reference>
<proteinExistence type="predicted"/>
<comment type="caution">
    <text evidence="1">The sequence shown here is derived from an EMBL/GenBank/DDBJ whole genome shotgun (WGS) entry which is preliminary data.</text>
</comment>
<organism evidence="1 2">
    <name type="scientific">Candidatus Roizmanbacteria bacterium CG11_big_fil_rev_8_21_14_0_20_35_14</name>
    <dbReference type="NCBI Taxonomy" id="1974855"/>
    <lineage>
        <taxon>Bacteria</taxon>
        <taxon>Candidatus Roizmaniibacteriota</taxon>
    </lineage>
</organism>
<dbReference type="Proteomes" id="UP000229570">
    <property type="component" value="Unassembled WGS sequence"/>
</dbReference>
<sequence>MEINILQTGSTEDLLRRTGYSAINTPDELYVPKMTTAELDDLASKEFRLRSSFKIIIVNEDRDYYIAQHPFLGLWAESKSLSTAKRVLKQKILQLYKKLKALPEDKLGPFPSDCLIYLENHIS</sequence>
<evidence type="ECO:0000313" key="2">
    <source>
        <dbReference type="Proteomes" id="UP000229570"/>
    </source>
</evidence>
<dbReference type="EMBL" id="PCVL01000039">
    <property type="protein sequence ID" value="PIQ72454.1"/>
    <property type="molecule type" value="Genomic_DNA"/>
</dbReference>
<name>A0A2H0KPZ4_9BACT</name>
<dbReference type="AlphaFoldDB" id="A0A2H0KPZ4"/>
<accession>A0A2H0KPZ4</accession>
<evidence type="ECO:0000313" key="1">
    <source>
        <dbReference type="EMBL" id="PIQ72454.1"/>
    </source>
</evidence>